<dbReference type="AlphaFoldDB" id="A0A9N7RK66"/>
<reference evidence="2" key="1">
    <citation type="submission" date="2019-12" db="EMBL/GenBank/DDBJ databases">
        <authorList>
            <person name="Scholes J."/>
        </authorList>
    </citation>
    <scope>NUCLEOTIDE SEQUENCE</scope>
</reference>
<dbReference type="EMBL" id="CACSLK010027837">
    <property type="protein sequence ID" value="CAA0833037.1"/>
    <property type="molecule type" value="Genomic_DNA"/>
</dbReference>
<dbReference type="PANTHER" id="PTHR31050:SF3">
    <property type="entry name" value="OS08G0412800 PROTEIN"/>
    <property type="match status" value="1"/>
</dbReference>
<dbReference type="Proteomes" id="UP001153555">
    <property type="component" value="Unassembled WGS sequence"/>
</dbReference>
<dbReference type="Pfam" id="PF06880">
    <property type="entry name" value="DUF1262"/>
    <property type="match status" value="1"/>
</dbReference>
<gene>
    <name evidence="2" type="ORF">SHERM_28311</name>
</gene>
<feature type="region of interest" description="Disordered" evidence="1">
    <location>
        <begin position="1"/>
        <end position="24"/>
    </location>
</feature>
<name>A0A9N7RK66_STRHE</name>
<dbReference type="OrthoDB" id="1898393at2759"/>
<evidence type="ECO:0000256" key="1">
    <source>
        <dbReference type="SAM" id="MobiDB-lite"/>
    </source>
</evidence>
<sequence length="298" mass="34981">MYTTRTLSQLKQHPELLGDPPEGPNSDYLVIEGEQYTEDTVPSCFGMCFVEAKLELPLPQDKRVIVEYKVSPDGQPPRFLRGGEFGWRIVPNPYHFHLRPAGGLDPKLFDRLPSFDFPLSKSCSTPMAIGRWYCPFLFVKEGNLGNRVIRLSYYGMTLERRWKKVFTCRDSNDARVAVSGLFENEVSCVGKWRAKWDEKKVDCERMIWYESCGGRVSLRREIVEWMRWEDERRGWVSGDEERQMRVERVDKFKGSGVWTELGCYVLVARFSLKAIGEELVMWCEYRHFDKMKVKWDKL</sequence>
<dbReference type="PANTHER" id="PTHR31050">
    <property type="entry name" value="OS08G0413200 PROTEIN"/>
    <property type="match status" value="1"/>
</dbReference>
<keyword evidence="3" id="KW-1185">Reference proteome</keyword>
<feature type="compositionally biased region" description="Polar residues" evidence="1">
    <location>
        <begin position="1"/>
        <end position="11"/>
    </location>
</feature>
<dbReference type="InterPro" id="IPR010683">
    <property type="entry name" value="DUF1262"/>
</dbReference>
<evidence type="ECO:0000313" key="2">
    <source>
        <dbReference type="EMBL" id="CAA0833037.1"/>
    </source>
</evidence>
<accession>A0A9N7RK66</accession>
<evidence type="ECO:0000313" key="3">
    <source>
        <dbReference type="Proteomes" id="UP001153555"/>
    </source>
</evidence>
<protein>
    <submittedName>
        <fullName evidence="2">Uncharacterized protein</fullName>
    </submittedName>
</protein>
<comment type="caution">
    <text evidence="2">The sequence shown here is derived from an EMBL/GenBank/DDBJ whole genome shotgun (WGS) entry which is preliminary data.</text>
</comment>
<proteinExistence type="predicted"/>
<organism evidence="2 3">
    <name type="scientific">Striga hermonthica</name>
    <name type="common">Purple witchweed</name>
    <name type="synonym">Buchnera hermonthica</name>
    <dbReference type="NCBI Taxonomy" id="68872"/>
    <lineage>
        <taxon>Eukaryota</taxon>
        <taxon>Viridiplantae</taxon>
        <taxon>Streptophyta</taxon>
        <taxon>Embryophyta</taxon>
        <taxon>Tracheophyta</taxon>
        <taxon>Spermatophyta</taxon>
        <taxon>Magnoliopsida</taxon>
        <taxon>eudicotyledons</taxon>
        <taxon>Gunneridae</taxon>
        <taxon>Pentapetalae</taxon>
        <taxon>asterids</taxon>
        <taxon>lamiids</taxon>
        <taxon>Lamiales</taxon>
        <taxon>Orobanchaceae</taxon>
        <taxon>Buchnereae</taxon>
        <taxon>Striga</taxon>
    </lineage>
</organism>